<sequence length="267" mass="28174">MKRLLVPVLDLGLRIARRLRFFPFSLVFLAIGAMLRRIDLRRDRAQHRRFDLSDTAAGYAQLLRAGPLPADLVVDCGSEAAEAGSAGRPAPAAILAASLANPAIRSIGFYFDPGALAEDLPLWGRALERGSGSPVRPVPYAGAQREGELLLARLAGGRLVYVLDDAQLSLQEAQALAAESPEFLFVDLACRGSLAPGERPGNLVPLGAAGLGLHLKVALVRSADMYIGSDPVLAAAAPRATALAALRVQGGLRDRLRARPAAGDTIH</sequence>
<organism evidence="2 3">
    <name type="scientific">Marinibaculum pumilum</name>
    <dbReference type="NCBI Taxonomy" id="1766165"/>
    <lineage>
        <taxon>Bacteria</taxon>
        <taxon>Pseudomonadati</taxon>
        <taxon>Pseudomonadota</taxon>
        <taxon>Alphaproteobacteria</taxon>
        <taxon>Rhodospirillales</taxon>
        <taxon>Rhodospirillaceae</taxon>
        <taxon>Marinibaculum</taxon>
    </lineage>
</organism>
<proteinExistence type="predicted"/>
<reference evidence="3" key="1">
    <citation type="journal article" date="2019" name="Int. J. Syst. Evol. Microbiol.">
        <title>The Global Catalogue of Microorganisms (GCM) 10K type strain sequencing project: providing services to taxonomists for standard genome sequencing and annotation.</title>
        <authorList>
            <consortium name="The Broad Institute Genomics Platform"/>
            <consortium name="The Broad Institute Genome Sequencing Center for Infectious Disease"/>
            <person name="Wu L."/>
            <person name="Ma J."/>
        </authorList>
    </citation>
    <scope>NUCLEOTIDE SEQUENCE [LARGE SCALE GENOMIC DNA]</scope>
    <source>
        <strain evidence="3">KCTC 42964</strain>
    </source>
</reference>
<dbReference type="RefSeq" id="WP_379899322.1">
    <property type="nucleotide sequence ID" value="NZ_JBHRTR010000020.1"/>
</dbReference>
<evidence type="ECO:0000313" key="2">
    <source>
        <dbReference type="EMBL" id="MFC3227161.1"/>
    </source>
</evidence>
<keyword evidence="3" id="KW-1185">Reference proteome</keyword>
<accession>A0ABV7KXP9</accession>
<evidence type="ECO:0000256" key="1">
    <source>
        <dbReference type="SAM" id="Phobius"/>
    </source>
</evidence>
<comment type="caution">
    <text evidence="2">The sequence shown here is derived from an EMBL/GenBank/DDBJ whole genome shotgun (WGS) entry which is preliminary data.</text>
</comment>
<keyword evidence="1" id="KW-0472">Membrane</keyword>
<dbReference type="Proteomes" id="UP001595528">
    <property type="component" value="Unassembled WGS sequence"/>
</dbReference>
<keyword evidence="1" id="KW-1133">Transmembrane helix</keyword>
<name>A0ABV7KXP9_9PROT</name>
<dbReference type="EMBL" id="JBHRTR010000020">
    <property type="protein sequence ID" value="MFC3227161.1"/>
    <property type="molecule type" value="Genomic_DNA"/>
</dbReference>
<feature type="transmembrane region" description="Helical" evidence="1">
    <location>
        <begin position="20"/>
        <end position="38"/>
    </location>
</feature>
<evidence type="ECO:0000313" key="3">
    <source>
        <dbReference type="Proteomes" id="UP001595528"/>
    </source>
</evidence>
<protein>
    <submittedName>
        <fullName evidence="2">Uncharacterized protein</fullName>
    </submittedName>
</protein>
<keyword evidence="1" id="KW-0812">Transmembrane</keyword>
<gene>
    <name evidence="2" type="ORF">ACFOGJ_07975</name>
</gene>